<feature type="coiled-coil region" evidence="1">
    <location>
        <begin position="182"/>
        <end position="264"/>
    </location>
</feature>
<dbReference type="PANTHER" id="PTHR45011:SF1">
    <property type="entry name" value="DAP3-BINDING CELL DEATH ENHANCER 1"/>
    <property type="match status" value="1"/>
</dbReference>
<dbReference type="PANTHER" id="PTHR45011">
    <property type="entry name" value="DAP3-BINDING CELL DEATH ENHANCER 1"/>
    <property type="match status" value="1"/>
</dbReference>
<dbReference type="Pfam" id="PF00656">
    <property type="entry name" value="Peptidase_C14"/>
    <property type="match status" value="1"/>
</dbReference>
<dbReference type="Gene3D" id="3.40.50.1460">
    <property type="match status" value="1"/>
</dbReference>
<feature type="signal peptide" evidence="2">
    <location>
        <begin position="1"/>
        <end position="20"/>
    </location>
</feature>
<dbReference type="InterPro" id="IPR011990">
    <property type="entry name" value="TPR-like_helical_dom_sf"/>
</dbReference>
<dbReference type="RefSeq" id="WP_236984769.1">
    <property type="nucleotide sequence ID" value="NZ_AP023086.1"/>
</dbReference>
<dbReference type="GO" id="GO:0006508">
    <property type="term" value="P:proteolysis"/>
    <property type="evidence" value="ECO:0007669"/>
    <property type="project" value="InterPro"/>
</dbReference>
<dbReference type="Gene3D" id="1.25.40.10">
    <property type="entry name" value="Tetratricopeptide repeat domain"/>
    <property type="match status" value="1"/>
</dbReference>
<feature type="domain" description="Peptidase C14 caspase" evidence="3">
    <location>
        <begin position="290"/>
        <end position="513"/>
    </location>
</feature>
<dbReference type="InterPro" id="IPR029030">
    <property type="entry name" value="Caspase-like_dom_sf"/>
</dbReference>
<dbReference type="EMBL" id="AP023086">
    <property type="protein sequence ID" value="BCD99501.1"/>
    <property type="molecule type" value="Genomic_DNA"/>
</dbReference>
<dbReference type="Proteomes" id="UP001320119">
    <property type="component" value="Chromosome"/>
</dbReference>
<dbReference type="AlphaFoldDB" id="A0AAN1WKT7"/>
<feature type="chain" id="PRO_5042920216" description="Peptidase C14 caspase domain-containing protein" evidence="2">
    <location>
        <begin position="21"/>
        <end position="538"/>
    </location>
</feature>
<dbReference type="PROSITE" id="PS51257">
    <property type="entry name" value="PROKAR_LIPOPROTEIN"/>
    <property type="match status" value="1"/>
</dbReference>
<dbReference type="Pfam" id="PF08238">
    <property type="entry name" value="Sel1"/>
    <property type="match status" value="2"/>
</dbReference>
<dbReference type="GO" id="GO:0004197">
    <property type="term" value="F:cysteine-type endopeptidase activity"/>
    <property type="evidence" value="ECO:0007669"/>
    <property type="project" value="InterPro"/>
</dbReference>
<proteinExistence type="predicted"/>
<accession>A0AAN1WKT7</accession>
<evidence type="ECO:0000313" key="5">
    <source>
        <dbReference type="Proteomes" id="UP001320119"/>
    </source>
</evidence>
<dbReference type="InterPro" id="IPR006597">
    <property type="entry name" value="Sel1-like"/>
</dbReference>
<dbReference type="SUPFAM" id="SSF52129">
    <property type="entry name" value="Caspase-like"/>
    <property type="match status" value="1"/>
</dbReference>
<evidence type="ECO:0000259" key="3">
    <source>
        <dbReference type="Pfam" id="PF00656"/>
    </source>
</evidence>
<keyword evidence="1" id="KW-0175">Coiled coil</keyword>
<keyword evidence="2" id="KW-0732">Signal</keyword>
<dbReference type="InterPro" id="IPR052748">
    <property type="entry name" value="ISR_Activator"/>
</dbReference>
<name>A0AAN1WKT7_9GAMM</name>
<keyword evidence="5" id="KW-1185">Reference proteome</keyword>
<dbReference type="InterPro" id="IPR011600">
    <property type="entry name" value="Pept_C14_caspase"/>
</dbReference>
<evidence type="ECO:0000313" key="4">
    <source>
        <dbReference type="EMBL" id="BCD99501.1"/>
    </source>
</evidence>
<dbReference type="SMART" id="SM00671">
    <property type="entry name" value="SEL1"/>
    <property type="match status" value="2"/>
</dbReference>
<protein>
    <recommendedName>
        <fullName evidence="3">Peptidase C14 caspase domain-containing protein</fullName>
    </recommendedName>
</protein>
<gene>
    <name evidence="4" type="ORF">MARGE09_P3703</name>
</gene>
<dbReference type="SUPFAM" id="SSF81901">
    <property type="entry name" value="HCP-like"/>
    <property type="match status" value="1"/>
</dbReference>
<evidence type="ECO:0000256" key="2">
    <source>
        <dbReference type="SAM" id="SignalP"/>
    </source>
</evidence>
<dbReference type="KEGG" id="marq:MARGE09_P3703"/>
<reference evidence="4 5" key="1">
    <citation type="journal article" date="2022" name="IScience">
        <title>An ultrasensitive nanofiber-based assay for enzymatic hydrolysis and deep-sea microbial degradation of cellulose.</title>
        <authorList>
            <person name="Tsudome M."/>
            <person name="Tachioka M."/>
            <person name="Miyazaki M."/>
            <person name="Uchimura K."/>
            <person name="Tsuda M."/>
            <person name="Takaki Y."/>
            <person name="Deguchi S."/>
        </authorList>
    </citation>
    <scope>NUCLEOTIDE SEQUENCE [LARGE SCALE GENOMIC DNA]</scope>
    <source>
        <strain evidence="4 5">GE09</strain>
    </source>
</reference>
<sequence length="538" mass="59436">MTTLKLMLAGSLTAALCACGSGNVKDINTTATEGFKNKEDLYVVDCKLPGQMMRLGNMQYLAPRRATRTTAVDCRIRGGEYVEYDRADYRSALGVWLPPAQEGDAEAQNYVGEIYEKGIGGSPDYQQAAQWYKKAADQGNSRAQLNLGYFYEKGLGVEANMPLALNYYRQASGISDDNLVLSSQAKAELDKTKKALTKALQQSKIQSQLLATQIKQLKEEREQLPDPEQMEALQELHKNTLAEKANLEAELDSLKLVYRGFEKTDQTVSESTLTAAESRKVKNMDFGRYYALIIGNQDYLYLDDLRSPIRDAERLKSVLENKYGFTTLLLQDASEKAILNTINNFYSQITKDDNLLIFYAGHGETSTASTSQKQRGYWLPIDAQDQNISSWINNAVISDHLDRIKARSILVLADSCYAGGLGAEQSSLLFGLGGSNFNEAVIKSGLSKRARVVISSGGNKPVLDGTSQHNSIFTKALIDALEGNDTLLKDSDLFSHLAINVSDVSAKLKMPQTPEMRPIREAGHEGGTFYFLPQKSTL</sequence>
<evidence type="ECO:0000256" key="1">
    <source>
        <dbReference type="SAM" id="Coils"/>
    </source>
</evidence>
<organism evidence="4 5">
    <name type="scientific">Marinagarivorans cellulosilyticus</name>
    <dbReference type="NCBI Taxonomy" id="2721545"/>
    <lineage>
        <taxon>Bacteria</taxon>
        <taxon>Pseudomonadati</taxon>
        <taxon>Pseudomonadota</taxon>
        <taxon>Gammaproteobacteria</taxon>
        <taxon>Cellvibrionales</taxon>
        <taxon>Cellvibrionaceae</taxon>
        <taxon>Marinagarivorans</taxon>
    </lineage>
</organism>